<dbReference type="EC" id="2.4.99.28" evidence="11"/>
<keyword evidence="4 11" id="KW-0808">Transferase</keyword>
<gene>
    <name evidence="11 13" type="primary">mtgA</name>
    <name evidence="13" type="ORF">V1479_13510</name>
</gene>
<comment type="function">
    <text evidence="11">Peptidoglycan polymerase that catalyzes glycan chain elongation from lipid-linked precursors.</text>
</comment>
<dbReference type="SUPFAM" id="SSF53955">
    <property type="entry name" value="Lysozyme-like"/>
    <property type="match status" value="1"/>
</dbReference>
<evidence type="ECO:0000256" key="6">
    <source>
        <dbReference type="ARBA" id="ARBA00022960"/>
    </source>
</evidence>
<evidence type="ECO:0000256" key="10">
    <source>
        <dbReference type="ARBA" id="ARBA00023316"/>
    </source>
</evidence>
<dbReference type="InterPro" id="IPR023346">
    <property type="entry name" value="Lysozyme-like_dom_sf"/>
</dbReference>
<dbReference type="Pfam" id="PF00912">
    <property type="entry name" value="Transgly"/>
    <property type="match status" value="1"/>
</dbReference>
<dbReference type="PANTHER" id="PTHR30400:SF0">
    <property type="entry name" value="BIOSYNTHETIC PEPTIDOGLYCAN TRANSGLYCOSYLASE"/>
    <property type="match status" value="1"/>
</dbReference>
<evidence type="ECO:0000256" key="7">
    <source>
        <dbReference type="ARBA" id="ARBA00022984"/>
    </source>
</evidence>
<keyword evidence="7 11" id="KW-0573">Peptidoglycan synthesis</keyword>
<dbReference type="InterPro" id="IPR036950">
    <property type="entry name" value="PBP_transglycosylase"/>
</dbReference>
<keyword evidence="5 11" id="KW-0812">Transmembrane</keyword>
<reference evidence="13 14" key="1">
    <citation type="submission" date="2024-01" db="EMBL/GenBank/DDBJ databases">
        <title>New evidence supports the origin of RcGTA from prophage.</title>
        <authorList>
            <person name="Xu Y."/>
            <person name="Liu B."/>
            <person name="Chen F."/>
        </authorList>
    </citation>
    <scope>NUCLEOTIDE SEQUENCE [LARGE SCALE GENOMIC DNA]</scope>
    <source>
        <strain evidence="13 14">CBW1107-2</strain>
    </source>
</reference>
<evidence type="ECO:0000256" key="4">
    <source>
        <dbReference type="ARBA" id="ARBA00022679"/>
    </source>
</evidence>
<keyword evidence="14" id="KW-1185">Reference proteome</keyword>
<comment type="caution">
    <text evidence="13">The sequence shown here is derived from an EMBL/GenBank/DDBJ whole genome shotgun (WGS) entry which is preliminary data.</text>
</comment>
<comment type="pathway">
    <text evidence="11">Cell wall biogenesis; peptidoglycan biosynthesis.</text>
</comment>
<comment type="subcellular location">
    <subcellularLocation>
        <location evidence="11">Cell inner membrane</location>
        <topology evidence="11">Single-pass membrane protein</topology>
    </subcellularLocation>
</comment>
<name>A0ABV3WUI1_9HYPH</name>
<evidence type="ECO:0000313" key="14">
    <source>
        <dbReference type="Proteomes" id="UP001559025"/>
    </source>
</evidence>
<dbReference type="NCBIfam" id="TIGR02070">
    <property type="entry name" value="mono_pep_trsgly"/>
    <property type="match status" value="1"/>
</dbReference>
<evidence type="ECO:0000259" key="12">
    <source>
        <dbReference type="Pfam" id="PF00912"/>
    </source>
</evidence>
<evidence type="ECO:0000256" key="3">
    <source>
        <dbReference type="ARBA" id="ARBA00022676"/>
    </source>
</evidence>
<evidence type="ECO:0000256" key="8">
    <source>
        <dbReference type="ARBA" id="ARBA00022989"/>
    </source>
</evidence>
<dbReference type="GO" id="GO:0008955">
    <property type="term" value="F:peptidoglycan glycosyltransferase activity"/>
    <property type="evidence" value="ECO:0007669"/>
    <property type="project" value="UniProtKB-EC"/>
</dbReference>
<comment type="catalytic activity">
    <reaction evidence="11">
        <text>[GlcNAc-(1-&gt;4)-Mur2Ac(oyl-L-Ala-gamma-D-Glu-L-Lys-D-Ala-D-Ala)](n)-di-trans,octa-cis-undecaprenyl diphosphate + beta-D-GlcNAc-(1-&gt;4)-Mur2Ac(oyl-L-Ala-gamma-D-Glu-L-Lys-D-Ala-D-Ala)-di-trans,octa-cis-undecaprenyl diphosphate = [GlcNAc-(1-&gt;4)-Mur2Ac(oyl-L-Ala-gamma-D-Glu-L-Lys-D-Ala-D-Ala)](n+1)-di-trans,octa-cis-undecaprenyl diphosphate + di-trans,octa-cis-undecaprenyl diphosphate + H(+)</text>
        <dbReference type="Rhea" id="RHEA:23708"/>
        <dbReference type="Rhea" id="RHEA-COMP:9602"/>
        <dbReference type="Rhea" id="RHEA-COMP:9603"/>
        <dbReference type="ChEBI" id="CHEBI:15378"/>
        <dbReference type="ChEBI" id="CHEBI:58405"/>
        <dbReference type="ChEBI" id="CHEBI:60033"/>
        <dbReference type="ChEBI" id="CHEBI:78435"/>
        <dbReference type="EC" id="2.4.99.28"/>
    </reaction>
</comment>
<evidence type="ECO:0000256" key="2">
    <source>
        <dbReference type="ARBA" id="ARBA00022519"/>
    </source>
</evidence>
<keyword evidence="9 11" id="KW-0472">Membrane</keyword>
<dbReference type="InterPro" id="IPR011812">
    <property type="entry name" value="Pep_trsgly"/>
</dbReference>
<feature type="domain" description="Glycosyl transferase family 51" evidence="12">
    <location>
        <begin position="60"/>
        <end position="210"/>
    </location>
</feature>
<dbReference type="PANTHER" id="PTHR30400">
    <property type="entry name" value="MONOFUNCTIONAL BIOSYNTHETIC PEPTIDOGLYCAN TRANSGLYCOSYLASE"/>
    <property type="match status" value="1"/>
</dbReference>
<proteinExistence type="inferred from homology"/>
<sequence length="237" mass="26693">MRRKRWKGGRQRSRLSVWLRRVVLFVVVLGLLPALLTFAYLPPAVHPLSTLMIKDIVTLQGYDRRWTPIDEIGDRLVHSVMMSEDGQFCSHDGVDLAEFKVLLEETLAGETTRGGSTITMQTVKNLYLWHGRSYLRKAIELPYSIYLDIVMPKRRIMEIYLNIAEWGPGIYGAEAAAQYHFGKSSSELTSRQAALLAVTLPSPLTRTPGKPGAGLERLARTIERRAGHAGGYNQCLR</sequence>
<keyword evidence="3 11" id="KW-0328">Glycosyltransferase</keyword>
<dbReference type="EMBL" id="JAZHFV010000004">
    <property type="protein sequence ID" value="MEX4008326.1"/>
    <property type="molecule type" value="Genomic_DNA"/>
</dbReference>
<keyword evidence="1 11" id="KW-1003">Cell membrane</keyword>
<keyword evidence="6 11" id="KW-0133">Cell shape</keyword>
<evidence type="ECO:0000256" key="5">
    <source>
        <dbReference type="ARBA" id="ARBA00022692"/>
    </source>
</evidence>
<dbReference type="Gene3D" id="1.10.3810.10">
    <property type="entry name" value="Biosynthetic peptidoglycan transglycosylase-like"/>
    <property type="match status" value="1"/>
</dbReference>
<comment type="similarity">
    <text evidence="11">Belongs to the glycosyltransferase 51 family.</text>
</comment>
<protein>
    <recommendedName>
        <fullName evidence="11">Biosynthetic peptidoglycan transglycosylase</fullName>
        <ecNumber evidence="11">2.4.99.28</ecNumber>
    </recommendedName>
    <alternativeName>
        <fullName evidence="11">Glycan polymerase</fullName>
    </alternativeName>
    <alternativeName>
        <fullName evidence="11">Peptidoglycan glycosyltransferase MtgA</fullName>
        <shortName evidence="11">PGT</shortName>
    </alternativeName>
</protein>
<dbReference type="Proteomes" id="UP001559025">
    <property type="component" value="Unassembled WGS sequence"/>
</dbReference>
<organism evidence="13 14">
    <name type="scientific">Neoaquamicrobium sediminum</name>
    <dbReference type="NCBI Taxonomy" id="1849104"/>
    <lineage>
        <taxon>Bacteria</taxon>
        <taxon>Pseudomonadati</taxon>
        <taxon>Pseudomonadota</taxon>
        <taxon>Alphaproteobacteria</taxon>
        <taxon>Hyphomicrobiales</taxon>
        <taxon>Phyllobacteriaceae</taxon>
        <taxon>Neoaquamicrobium</taxon>
    </lineage>
</organism>
<evidence type="ECO:0000313" key="13">
    <source>
        <dbReference type="EMBL" id="MEX4008326.1"/>
    </source>
</evidence>
<evidence type="ECO:0000256" key="9">
    <source>
        <dbReference type="ARBA" id="ARBA00023136"/>
    </source>
</evidence>
<keyword evidence="10 11" id="KW-0961">Cell wall biogenesis/degradation</keyword>
<keyword evidence="8 11" id="KW-1133">Transmembrane helix</keyword>
<accession>A0ABV3WUI1</accession>
<dbReference type="InterPro" id="IPR001264">
    <property type="entry name" value="Glyco_trans_51"/>
</dbReference>
<feature type="transmembrane region" description="Helical" evidence="11">
    <location>
        <begin position="21"/>
        <end position="41"/>
    </location>
</feature>
<evidence type="ECO:0000256" key="11">
    <source>
        <dbReference type="HAMAP-Rule" id="MF_00766"/>
    </source>
</evidence>
<evidence type="ECO:0000256" key="1">
    <source>
        <dbReference type="ARBA" id="ARBA00022475"/>
    </source>
</evidence>
<dbReference type="HAMAP" id="MF_00766">
    <property type="entry name" value="PGT_MtgA"/>
    <property type="match status" value="1"/>
</dbReference>
<keyword evidence="2 11" id="KW-0997">Cell inner membrane</keyword>